<keyword evidence="2" id="KW-0732">Signal</keyword>
<evidence type="ECO:0000313" key="3">
    <source>
        <dbReference type="EMBL" id="KAK3221653.1"/>
    </source>
</evidence>
<dbReference type="Proteomes" id="UP001281410">
    <property type="component" value="Unassembled WGS sequence"/>
</dbReference>
<protein>
    <recommendedName>
        <fullName evidence="5">Glycine-rich protein</fullName>
    </recommendedName>
</protein>
<evidence type="ECO:0008006" key="5">
    <source>
        <dbReference type="Google" id="ProtNLM"/>
    </source>
</evidence>
<proteinExistence type="predicted"/>
<dbReference type="PANTHER" id="PTHR34663">
    <property type="entry name" value="OS06G0637400 PROTEIN"/>
    <property type="match status" value="1"/>
</dbReference>
<sequence>MARSLFFIILLLNSIFVIDRTQARPFNIMAPQINVRCNEGGLDGFFGGLSLGAIKQSGPSPGEGHKVTDSLGGIKESGPSPRGSGH</sequence>
<accession>A0AAE0AP55</accession>
<dbReference type="InterPro" id="IPR044700">
    <property type="entry name" value="PIP2/PIPL1"/>
</dbReference>
<feature type="signal peptide" evidence="2">
    <location>
        <begin position="1"/>
        <end position="23"/>
    </location>
</feature>
<feature type="region of interest" description="Disordered" evidence="1">
    <location>
        <begin position="56"/>
        <end position="86"/>
    </location>
</feature>
<evidence type="ECO:0000256" key="2">
    <source>
        <dbReference type="SAM" id="SignalP"/>
    </source>
</evidence>
<gene>
    <name evidence="3" type="ORF">Dsin_008678</name>
</gene>
<reference evidence="3" key="1">
    <citation type="journal article" date="2023" name="Plant J.">
        <title>Genome sequences and population genomics provide insights into the demographic history, inbreeding, and mutation load of two 'living fossil' tree species of Dipteronia.</title>
        <authorList>
            <person name="Feng Y."/>
            <person name="Comes H.P."/>
            <person name="Chen J."/>
            <person name="Zhu S."/>
            <person name="Lu R."/>
            <person name="Zhang X."/>
            <person name="Li P."/>
            <person name="Qiu J."/>
            <person name="Olsen K.M."/>
            <person name="Qiu Y."/>
        </authorList>
    </citation>
    <scope>NUCLEOTIDE SEQUENCE</scope>
    <source>
        <strain evidence="3">NBL</strain>
    </source>
</reference>
<keyword evidence="4" id="KW-1185">Reference proteome</keyword>
<dbReference type="PANTHER" id="PTHR34663:SF9">
    <property type="entry name" value="OS06G0637400 PROTEIN"/>
    <property type="match status" value="1"/>
</dbReference>
<comment type="caution">
    <text evidence="3">The sequence shown here is derived from an EMBL/GenBank/DDBJ whole genome shotgun (WGS) entry which is preliminary data.</text>
</comment>
<dbReference type="EMBL" id="JANJYJ010000003">
    <property type="protein sequence ID" value="KAK3221653.1"/>
    <property type="molecule type" value="Genomic_DNA"/>
</dbReference>
<evidence type="ECO:0000313" key="4">
    <source>
        <dbReference type="Proteomes" id="UP001281410"/>
    </source>
</evidence>
<name>A0AAE0AP55_9ROSI</name>
<organism evidence="3 4">
    <name type="scientific">Dipteronia sinensis</name>
    <dbReference type="NCBI Taxonomy" id="43782"/>
    <lineage>
        <taxon>Eukaryota</taxon>
        <taxon>Viridiplantae</taxon>
        <taxon>Streptophyta</taxon>
        <taxon>Embryophyta</taxon>
        <taxon>Tracheophyta</taxon>
        <taxon>Spermatophyta</taxon>
        <taxon>Magnoliopsida</taxon>
        <taxon>eudicotyledons</taxon>
        <taxon>Gunneridae</taxon>
        <taxon>Pentapetalae</taxon>
        <taxon>rosids</taxon>
        <taxon>malvids</taxon>
        <taxon>Sapindales</taxon>
        <taxon>Sapindaceae</taxon>
        <taxon>Hippocastanoideae</taxon>
        <taxon>Acereae</taxon>
        <taxon>Dipteronia</taxon>
    </lineage>
</organism>
<evidence type="ECO:0000256" key="1">
    <source>
        <dbReference type="SAM" id="MobiDB-lite"/>
    </source>
</evidence>
<dbReference type="GO" id="GO:0050793">
    <property type="term" value="P:regulation of developmental process"/>
    <property type="evidence" value="ECO:0007669"/>
    <property type="project" value="InterPro"/>
</dbReference>
<dbReference type="AlphaFoldDB" id="A0AAE0AP55"/>
<feature type="chain" id="PRO_5042124161" description="Glycine-rich protein" evidence="2">
    <location>
        <begin position="24"/>
        <end position="86"/>
    </location>
</feature>
<dbReference type="GO" id="GO:0045087">
    <property type="term" value="P:innate immune response"/>
    <property type="evidence" value="ECO:0007669"/>
    <property type="project" value="InterPro"/>
</dbReference>